<dbReference type="EMBL" id="FOKQ01000012">
    <property type="protein sequence ID" value="SFC41970.1"/>
    <property type="molecule type" value="Genomic_DNA"/>
</dbReference>
<dbReference type="Proteomes" id="UP000182192">
    <property type="component" value="Unassembled WGS sequence"/>
</dbReference>
<gene>
    <name evidence="2" type="ORF">SAMN02910406_01693</name>
</gene>
<keyword evidence="1" id="KW-1133">Transmembrane helix</keyword>
<proteinExistence type="predicted"/>
<keyword evidence="1" id="KW-0812">Transmembrane</keyword>
<name>A0A1I1J963_RUMAL</name>
<evidence type="ECO:0000313" key="2">
    <source>
        <dbReference type="EMBL" id="SFC41970.1"/>
    </source>
</evidence>
<keyword evidence="1" id="KW-0472">Membrane</keyword>
<protein>
    <submittedName>
        <fullName evidence="2">Uncharacterized protein</fullName>
    </submittedName>
</protein>
<dbReference type="AlphaFoldDB" id="A0A1I1J963"/>
<accession>A0A1I1J963</accession>
<dbReference type="RefSeq" id="WP_074961136.1">
    <property type="nucleotide sequence ID" value="NZ_FOKQ01000012.1"/>
</dbReference>
<evidence type="ECO:0000313" key="3">
    <source>
        <dbReference type="Proteomes" id="UP000182192"/>
    </source>
</evidence>
<evidence type="ECO:0000256" key="1">
    <source>
        <dbReference type="SAM" id="Phobius"/>
    </source>
</evidence>
<feature type="transmembrane region" description="Helical" evidence="1">
    <location>
        <begin position="27"/>
        <end position="50"/>
    </location>
</feature>
<organism evidence="2 3">
    <name type="scientific">Ruminococcus albus</name>
    <dbReference type="NCBI Taxonomy" id="1264"/>
    <lineage>
        <taxon>Bacteria</taxon>
        <taxon>Bacillati</taxon>
        <taxon>Bacillota</taxon>
        <taxon>Clostridia</taxon>
        <taxon>Eubacteriales</taxon>
        <taxon>Oscillospiraceae</taxon>
        <taxon>Ruminococcus</taxon>
    </lineage>
</organism>
<dbReference type="OrthoDB" id="1822980at2"/>
<feature type="transmembrane region" description="Helical" evidence="1">
    <location>
        <begin position="56"/>
        <end position="74"/>
    </location>
</feature>
<reference evidence="2 3" key="1">
    <citation type="submission" date="2016-10" db="EMBL/GenBank/DDBJ databases">
        <authorList>
            <person name="de Groot N.N."/>
        </authorList>
    </citation>
    <scope>NUCLEOTIDE SEQUENCE [LARGE SCALE GENOMIC DNA]</scope>
    <source>
        <strain evidence="2 3">AR67</strain>
    </source>
</reference>
<sequence length="84" mass="9250">MDFIIDIAEEFVAGFLNSRYVPRPIRLILRAGFFMLCLAVSILVTAAGIYILRRSIALGSVCAVIGITMLIRSVKMFTAAIRKA</sequence>